<reference evidence="2 3" key="1">
    <citation type="submission" date="2015-07" db="EMBL/GenBank/DDBJ databases">
        <title>The genome of Melipona quadrifasciata.</title>
        <authorList>
            <person name="Pan H."/>
            <person name="Kapheim K."/>
        </authorList>
    </citation>
    <scope>NUCLEOTIDE SEQUENCE [LARGE SCALE GENOMIC DNA]</scope>
    <source>
        <strain evidence="2">0111107301</strain>
        <tissue evidence="2">Whole body</tissue>
    </source>
</reference>
<evidence type="ECO:0000313" key="3">
    <source>
        <dbReference type="Proteomes" id="UP000053105"/>
    </source>
</evidence>
<dbReference type="EMBL" id="KQ435729">
    <property type="protein sequence ID" value="KOX77620.1"/>
    <property type="molecule type" value="Genomic_DNA"/>
</dbReference>
<keyword evidence="1" id="KW-0812">Transmembrane</keyword>
<evidence type="ECO:0000313" key="2">
    <source>
        <dbReference type="EMBL" id="KOX77620.1"/>
    </source>
</evidence>
<gene>
    <name evidence="2" type="ORF">WN51_09285</name>
</gene>
<sequence>MAVMLGNAPLGGPFPHWRTSRQESQSKIYKMSILDEREDYLKNPFFVKHEYGDFTPFYVAITICSVIFALLCILNIGFCWCSRHRNYWQSPHTGNRWIQPLWTVLGQYHGQKTPPLDLSELEPGRINTQEKQEVLQYHNPKPYRSAAQTQEYMEMQKRESEI</sequence>
<keyword evidence="1" id="KW-0472">Membrane</keyword>
<organism evidence="2 3">
    <name type="scientific">Melipona quadrifasciata</name>
    <dbReference type="NCBI Taxonomy" id="166423"/>
    <lineage>
        <taxon>Eukaryota</taxon>
        <taxon>Metazoa</taxon>
        <taxon>Ecdysozoa</taxon>
        <taxon>Arthropoda</taxon>
        <taxon>Hexapoda</taxon>
        <taxon>Insecta</taxon>
        <taxon>Pterygota</taxon>
        <taxon>Neoptera</taxon>
        <taxon>Endopterygota</taxon>
        <taxon>Hymenoptera</taxon>
        <taxon>Apocrita</taxon>
        <taxon>Aculeata</taxon>
        <taxon>Apoidea</taxon>
        <taxon>Anthophila</taxon>
        <taxon>Apidae</taxon>
        <taxon>Melipona</taxon>
    </lineage>
</organism>
<feature type="transmembrane region" description="Helical" evidence="1">
    <location>
        <begin position="57"/>
        <end position="81"/>
    </location>
</feature>
<keyword evidence="1" id="KW-1133">Transmembrane helix</keyword>
<proteinExistence type="predicted"/>
<evidence type="ECO:0000256" key="1">
    <source>
        <dbReference type="SAM" id="Phobius"/>
    </source>
</evidence>
<name>A0A0M9A5G3_9HYME</name>
<dbReference type="AlphaFoldDB" id="A0A0M9A5G3"/>
<dbReference type="Proteomes" id="UP000053105">
    <property type="component" value="Unassembled WGS sequence"/>
</dbReference>
<dbReference type="OrthoDB" id="8168818at2759"/>
<protein>
    <submittedName>
        <fullName evidence="2">Uncharacterized protein</fullName>
    </submittedName>
</protein>
<keyword evidence="3" id="KW-1185">Reference proteome</keyword>
<accession>A0A0M9A5G3</accession>